<keyword evidence="14" id="KW-1185">Reference proteome</keyword>
<dbReference type="InterPro" id="IPR000276">
    <property type="entry name" value="GPCR_Rhodpsn"/>
</dbReference>
<dbReference type="HOGENOM" id="CLU_694356_0_0_1"/>
<feature type="transmembrane region" description="Helical" evidence="10">
    <location>
        <begin position="124"/>
        <end position="149"/>
    </location>
</feature>
<comment type="subcellular location">
    <subcellularLocation>
        <location evidence="1">Cell membrane</location>
        <topology evidence="1">Multi-pass membrane protein</topology>
    </subcellularLocation>
</comment>
<keyword evidence="6 10" id="KW-0472">Membrane</keyword>
<feature type="signal peptide" evidence="11">
    <location>
        <begin position="1"/>
        <end position="17"/>
    </location>
</feature>
<dbReference type="GO" id="GO:0004930">
    <property type="term" value="F:G protein-coupled receptor activity"/>
    <property type="evidence" value="ECO:0000318"/>
    <property type="project" value="GO_Central"/>
</dbReference>
<feature type="chain" id="PRO_5003350581" evidence="11">
    <location>
        <begin position="18"/>
        <end position="397"/>
    </location>
</feature>
<evidence type="ECO:0000256" key="1">
    <source>
        <dbReference type="ARBA" id="ARBA00004651"/>
    </source>
</evidence>
<evidence type="ECO:0000256" key="2">
    <source>
        <dbReference type="ARBA" id="ARBA00022475"/>
    </source>
</evidence>
<evidence type="ECO:0000313" key="14">
    <source>
        <dbReference type="Proteomes" id="UP000008144"/>
    </source>
</evidence>
<reference evidence="13" key="3">
    <citation type="submission" date="2025-08" db="UniProtKB">
        <authorList>
            <consortium name="Ensembl"/>
        </authorList>
    </citation>
    <scope>IDENTIFICATION</scope>
</reference>
<feature type="transmembrane region" description="Helical" evidence="10">
    <location>
        <begin position="257"/>
        <end position="276"/>
    </location>
</feature>
<dbReference type="GO" id="GO:0005886">
    <property type="term" value="C:plasma membrane"/>
    <property type="evidence" value="ECO:0007669"/>
    <property type="project" value="UniProtKB-SubCell"/>
</dbReference>
<evidence type="ECO:0000259" key="12">
    <source>
        <dbReference type="PROSITE" id="PS50262"/>
    </source>
</evidence>
<dbReference type="STRING" id="7719.ENSCINP00000019971"/>
<dbReference type="GO" id="GO:0007186">
    <property type="term" value="P:G protein-coupled receptor signaling pathway"/>
    <property type="evidence" value="ECO:0000318"/>
    <property type="project" value="GO_Central"/>
</dbReference>
<evidence type="ECO:0000256" key="5">
    <source>
        <dbReference type="ARBA" id="ARBA00023040"/>
    </source>
</evidence>
<dbReference type="Gene3D" id="1.20.1070.10">
    <property type="entry name" value="Rhodopsin 7-helix transmembrane proteins"/>
    <property type="match status" value="1"/>
</dbReference>
<evidence type="ECO:0000313" key="13">
    <source>
        <dbReference type="Ensembl" id="ENSCINP00000019971.3"/>
    </source>
</evidence>
<accession>F6XGA8</accession>
<keyword evidence="11" id="KW-0732">Signal</keyword>
<dbReference type="InterPro" id="IPR017452">
    <property type="entry name" value="GPCR_Rhodpsn_7TM"/>
</dbReference>
<keyword evidence="3 9" id="KW-0812">Transmembrane</keyword>
<dbReference type="PRINTS" id="PR00237">
    <property type="entry name" value="GPCRRHODOPSN"/>
</dbReference>
<keyword evidence="7 9" id="KW-0675">Receptor</keyword>
<evidence type="ECO:0000256" key="3">
    <source>
        <dbReference type="ARBA" id="ARBA00022692"/>
    </source>
</evidence>
<feature type="transmembrane region" description="Helical" evidence="10">
    <location>
        <begin position="220"/>
        <end position="245"/>
    </location>
</feature>
<reference evidence="14" key="1">
    <citation type="journal article" date="2002" name="Science">
        <title>The draft genome of Ciona intestinalis: insights into chordate and vertebrate origins.</title>
        <authorList>
            <person name="Dehal P."/>
            <person name="Satou Y."/>
            <person name="Campbell R.K."/>
            <person name="Chapman J."/>
            <person name="Degnan B."/>
            <person name="De Tomaso A."/>
            <person name="Davidson B."/>
            <person name="Di Gregorio A."/>
            <person name="Gelpke M."/>
            <person name="Goodstein D.M."/>
            <person name="Harafuji N."/>
            <person name="Hastings K.E."/>
            <person name="Ho I."/>
            <person name="Hotta K."/>
            <person name="Huang W."/>
            <person name="Kawashima T."/>
            <person name="Lemaire P."/>
            <person name="Martinez D."/>
            <person name="Meinertzhagen I.A."/>
            <person name="Necula S."/>
            <person name="Nonaka M."/>
            <person name="Putnam N."/>
            <person name="Rash S."/>
            <person name="Saiga H."/>
            <person name="Satake M."/>
            <person name="Terry A."/>
            <person name="Yamada L."/>
            <person name="Wang H.G."/>
            <person name="Awazu S."/>
            <person name="Azumi K."/>
            <person name="Boore J."/>
            <person name="Branno M."/>
            <person name="Chin-Bow S."/>
            <person name="DeSantis R."/>
            <person name="Doyle S."/>
            <person name="Francino P."/>
            <person name="Keys D.N."/>
            <person name="Haga S."/>
            <person name="Hayashi H."/>
            <person name="Hino K."/>
            <person name="Imai K.S."/>
            <person name="Inaba K."/>
            <person name="Kano S."/>
            <person name="Kobayashi K."/>
            <person name="Kobayashi M."/>
            <person name="Lee B.I."/>
            <person name="Makabe K.W."/>
            <person name="Manohar C."/>
            <person name="Matassi G."/>
            <person name="Medina M."/>
            <person name="Mochizuki Y."/>
            <person name="Mount S."/>
            <person name="Morishita T."/>
            <person name="Miura S."/>
            <person name="Nakayama A."/>
            <person name="Nishizaka S."/>
            <person name="Nomoto H."/>
            <person name="Ohta F."/>
            <person name="Oishi K."/>
            <person name="Rigoutsos I."/>
            <person name="Sano M."/>
            <person name="Sasaki A."/>
            <person name="Sasakura Y."/>
            <person name="Shoguchi E."/>
            <person name="Shin-i T."/>
            <person name="Spagnuolo A."/>
            <person name="Stainier D."/>
            <person name="Suzuki M.M."/>
            <person name="Tassy O."/>
            <person name="Takatori N."/>
            <person name="Tokuoka M."/>
            <person name="Yagi K."/>
            <person name="Yoshizaki F."/>
            <person name="Wada S."/>
            <person name="Zhang C."/>
            <person name="Hyatt P.D."/>
            <person name="Larimer F."/>
            <person name="Detter C."/>
            <person name="Doggett N."/>
            <person name="Glavina T."/>
            <person name="Hawkins T."/>
            <person name="Richardson P."/>
            <person name="Lucas S."/>
            <person name="Kohara Y."/>
            <person name="Levine M."/>
            <person name="Satoh N."/>
            <person name="Rokhsar D.S."/>
        </authorList>
    </citation>
    <scope>NUCLEOTIDE SEQUENCE [LARGE SCALE GENOMIC DNA]</scope>
</reference>
<dbReference type="Ensembl" id="ENSCINT00000019971.3">
    <property type="protein sequence ID" value="ENSCINP00000019971.3"/>
    <property type="gene ID" value="ENSCING00000009851.3"/>
</dbReference>
<dbReference type="CDD" id="cd00637">
    <property type="entry name" value="7tm_classA_rhodopsin-like"/>
    <property type="match status" value="1"/>
</dbReference>
<evidence type="ECO:0000256" key="4">
    <source>
        <dbReference type="ARBA" id="ARBA00022989"/>
    </source>
</evidence>
<dbReference type="PROSITE" id="PS50262">
    <property type="entry name" value="G_PROTEIN_RECEP_F1_2"/>
    <property type="match status" value="1"/>
</dbReference>
<reference evidence="13" key="2">
    <citation type="journal article" date="2008" name="Genome Biol.">
        <title>Improved genome assembly and evidence-based global gene model set for the chordate Ciona intestinalis: new insight into intron and operon populations.</title>
        <authorList>
            <person name="Satou Y."/>
            <person name="Mineta K."/>
            <person name="Ogasawara M."/>
            <person name="Sasakura Y."/>
            <person name="Shoguchi E."/>
            <person name="Ueno K."/>
            <person name="Yamada L."/>
            <person name="Matsumoto J."/>
            <person name="Wasserscheid J."/>
            <person name="Dewar K."/>
            <person name="Wiley G.B."/>
            <person name="Macmil S.L."/>
            <person name="Roe B.A."/>
            <person name="Zeller R.W."/>
            <person name="Hastings K.E."/>
            <person name="Lemaire P."/>
            <person name="Lindquist E."/>
            <person name="Endo T."/>
            <person name="Hotta K."/>
            <person name="Inaba K."/>
        </authorList>
    </citation>
    <scope>NUCLEOTIDE SEQUENCE [LARGE SCALE GENOMIC DNA]</scope>
    <source>
        <strain evidence="13">wild type</strain>
    </source>
</reference>
<evidence type="ECO:0000256" key="6">
    <source>
        <dbReference type="ARBA" id="ARBA00023136"/>
    </source>
</evidence>
<reference evidence="13" key="4">
    <citation type="submission" date="2025-09" db="UniProtKB">
        <authorList>
            <consortium name="Ensembl"/>
        </authorList>
    </citation>
    <scope>IDENTIFICATION</scope>
</reference>
<protein>
    <submittedName>
        <fullName evidence="13">G-protein coupled receptor 161</fullName>
    </submittedName>
</protein>
<dbReference type="AlphaFoldDB" id="F6XGA8"/>
<keyword evidence="5 9" id="KW-0297">G-protein coupled receptor</keyword>
<dbReference type="Proteomes" id="UP000008144">
    <property type="component" value="Chromosome 5"/>
</dbReference>
<evidence type="ECO:0000256" key="7">
    <source>
        <dbReference type="ARBA" id="ARBA00023170"/>
    </source>
</evidence>
<dbReference type="OMA" id="PCAATIC"/>
<dbReference type="PANTHER" id="PTHR22752">
    <property type="entry name" value="G PROTEIN-COUPLED RECEPTOR"/>
    <property type="match status" value="1"/>
</dbReference>
<sequence length="397" mass="44482">MWVVSLCTSHVLTCVASVPFTLASTVSEDWVLGSVFCQIYGFYSAVFQTVSLLSVAGIALDRYHVVSSPFSKRIKKNKVRILIFFSWWCAVIACAPPLTGIGLYRYSPSLRKCAISWSIGGSALIFTVFYTSLLYLVPCAATICSYRLIYKVTRLQAAKHNRTMLTRNNSRSIMATRGIKRESTNTLNPPRRTLTSLFTSRPTLSLTSPIKPTSDGKSTWIITAALLVLCCSWAPYFVHALYLAATGQGTSHWLDFMVTWLSTTTCVSDPLVYGVLTQNFRNHFRKLFGRLKLPKRPTSNHSIAPKKKVLSVDTVYRDDDSAEVQHSGYKDSFETVSTGSDDNTEHVYSVSKRNSHVNTITKASDSSFTKDLHFRGYELRIKNETNCHVIQKSITQL</sequence>
<dbReference type="Pfam" id="PF00001">
    <property type="entry name" value="7tm_1"/>
    <property type="match status" value="1"/>
</dbReference>
<comment type="similarity">
    <text evidence="9">Belongs to the G-protein coupled receptor 1 family.</text>
</comment>
<dbReference type="InParanoid" id="F6XGA8"/>
<keyword evidence="8 9" id="KW-0807">Transducer</keyword>
<evidence type="ECO:0000256" key="9">
    <source>
        <dbReference type="RuleBase" id="RU000688"/>
    </source>
</evidence>
<proteinExistence type="inferred from homology"/>
<dbReference type="SUPFAM" id="SSF81321">
    <property type="entry name" value="Family A G protein-coupled receptor-like"/>
    <property type="match status" value="1"/>
</dbReference>
<feature type="transmembrane region" description="Helical" evidence="10">
    <location>
        <begin position="81"/>
        <end position="104"/>
    </location>
</feature>
<dbReference type="EMBL" id="EAAA01002234">
    <property type="status" value="NOT_ANNOTATED_CDS"/>
    <property type="molecule type" value="Genomic_DNA"/>
</dbReference>
<name>F6XGA8_CIOIN</name>
<evidence type="ECO:0000256" key="11">
    <source>
        <dbReference type="SAM" id="SignalP"/>
    </source>
</evidence>
<organism evidence="13 14">
    <name type="scientific">Ciona intestinalis</name>
    <name type="common">Transparent sea squirt</name>
    <name type="synonym">Ascidia intestinalis</name>
    <dbReference type="NCBI Taxonomy" id="7719"/>
    <lineage>
        <taxon>Eukaryota</taxon>
        <taxon>Metazoa</taxon>
        <taxon>Chordata</taxon>
        <taxon>Tunicata</taxon>
        <taxon>Ascidiacea</taxon>
        <taxon>Phlebobranchia</taxon>
        <taxon>Cionidae</taxon>
        <taxon>Ciona</taxon>
    </lineage>
</organism>
<dbReference type="PANTHER" id="PTHR22752:SF1">
    <property type="entry name" value="G-PROTEIN COUPLED RECEPTOR 176"/>
    <property type="match status" value="1"/>
</dbReference>
<feature type="domain" description="G-protein coupled receptors family 1 profile" evidence="12">
    <location>
        <begin position="1"/>
        <end position="273"/>
    </location>
</feature>
<keyword evidence="2" id="KW-1003">Cell membrane</keyword>
<evidence type="ECO:0000256" key="8">
    <source>
        <dbReference type="ARBA" id="ARBA00023224"/>
    </source>
</evidence>
<gene>
    <name evidence="13" type="primary">LOC100182017</name>
</gene>
<evidence type="ECO:0000256" key="10">
    <source>
        <dbReference type="SAM" id="Phobius"/>
    </source>
</evidence>
<feature type="transmembrane region" description="Helical" evidence="10">
    <location>
        <begin position="39"/>
        <end position="60"/>
    </location>
</feature>
<dbReference type="PROSITE" id="PS00237">
    <property type="entry name" value="G_PROTEIN_RECEP_F1_1"/>
    <property type="match status" value="1"/>
</dbReference>
<keyword evidence="4 10" id="KW-1133">Transmembrane helix</keyword>
<dbReference type="GeneTree" id="ENSGT00940000164736"/>